<dbReference type="AlphaFoldDB" id="C9LSI0"/>
<dbReference type="eggNOG" id="COG0122">
    <property type="taxonomic scope" value="Bacteria"/>
</dbReference>
<dbReference type="EMBL" id="ACKP02000010">
    <property type="protein sequence ID" value="EEX78220.1"/>
    <property type="molecule type" value="Genomic_DNA"/>
</dbReference>
<proteinExistence type="inferred from homology"/>
<evidence type="ECO:0000256" key="3">
    <source>
        <dbReference type="ARBA" id="ARBA00012000"/>
    </source>
</evidence>
<evidence type="ECO:0000256" key="6">
    <source>
        <dbReference type="SAM" id="Phobius"/>
    </source>
</evidence>
<dbReference type="GO" id="GO:0006307">
    <property type="term" value="P:DNA alkylation repair"/>
    <property type="evidence" value="ECO:0007669"/>
    <property type="project" value="TreeGrafter"/>
</dbReference>
<keyword evidence="4" id="KW-0227">DNA damage</keyword>
<dbReference type="GO" id="GO:0032131">
    <property type="term" value="F:alkylated DNA binding"/>
    <property type="evidence" value="ECO:0007669"/>
    <property type="project" value="TreeGrafter"/>
</dbReference>
<dbReference type="PANTHER" id="PTHR43003">
    <property type="entry name" value="DNA-3-METHYLADENINE GLYCOSYLASE"/>
    <property type="match status" value="1"/>
</dbReference>
<name>C9LSI0_SELS3</name>
<feature type="transmembrane region" description="Helical" evidence="6">
    <location>
        <begin position="183"/>
        <end position="202"/>
    </location>
</feature>
<feature type="domain" description="HhH-GPD" evidence="7">
    <location>
        <begin position="48"/>
        <end position="199"/>
    </location>
</feature>
<organism evidence="8 9">
    <name type="scientific">Selenomonas sputigena (strain ATCC 35185 / DSM 20758 / CCUG 44933 / VPI D19B-28)</name>
    <dbReference type="NCBI Taxonomy" id="546271"/>
    <lineage>
        <taxon>Bacteria</taxon>
        <taxon>Bacillati</taxon>
        <taxon>Bacillota</taxon>
        <taxon>Negativicutes</taxon>
        <taxon>Selenomonadales</taxon>
        <taxon>Selenomonadaceae</taxon>
        <taxon>Selenomonas</taxon>
    </lineage>
</organism>
<dbReference type="Proteomes" id="UP000003505">
    <property type="component" value="Unassembled WGS sequence"/>
</dbReference>
<dbReference type="STRING" id="546271.Selsp_1755"/>
<dbReference type="GO" id="GO:0032993">
    <property type="term" value="C:protein-DNA complex"/>
    <property type="evidence" value="ECO:0007669"/>
    <property type="project" value="TreeGrafter"/>
</dbReference>
<dbReference type="FunFam" id="1.10.340.30:FF:000004">
    <property type="entry name" value="DNA-3-methyladenine glycosylase II"/>
    <property type="match status" value="1"/>
</dbReference>
<evidence type="ECO:0000313" key="9">
    <source>
        <dbReference type="Proteomes" id="UP000003505"/>
    </source>
</evidence>
<keyword evidence="6" id="KW-1133">Transmembrane helix</keyword>
<dbReference type="InterPro" id="IPR011257">
    <property type="entry name" value="DNA_glycosylase"/>
</dbReference>
<dbReference type="InterPro" id="IPR051912">
    <property type="entry name" value="Alkylbase_DNA_Glycosylase/TA"/>
</dbReference>
<evidence type="ECO:0000259" key="7">
    <source>
        <dbReference type="SMART" id="SM00478"/>
    </source>
</evidence>
<comment type="caution">
    <text evidence="8">The sequence shown here is derived from an EMBL/GenBank/DDBJ whole genome shotgun (WGS) entry which is preliminary data.</text>
</comment>
<dbReference type="GO" id="GO:0006285">
    <property type="term" value="P:base-excision repair, AP site formation"/>
    <property type="evidence" value="ECO:0007669"/>
    <property type="project" value="TreeGrafter"/>
</dbReference>
<dbReference type="GO" id="GO:0005737">
    <property type="term" value="C:cytoplasm"/>
    <property type="evidence" value="ECO:0007669"/>
    <property type="project" value="TreeGrafter"/>
</dbReference>
<keyword evidence="6" id="KW-0812">Transmembrane</keyword>
<dbReference type="RefSeq" id="WP_006191201.1">
    <property type="nucleotide sequence ID" value="NC_015437.1"/>
</dbReference>
<dbReference type="GO" id="GO:0008725">
    <property type="term" value="F:DNA-3-methyladenine glycosylase activity"/>
    <property type="evidence" value="ECO:0007669"/>
    <property type="project" value="TreeGrafter"/>
</dbReference>
<keyword evidence="6" id="KW-0472">Membrane</keyword>
<dbReference type="SUPFAM" id="SSF48150">
    <property type="entry name" value="DNA-glycosylase"/>
    <property type="match status" value="1"/>
</dbReference>
<reference evidence="8 9" key="1">
    <citation type="submission" date="2009-09" db="EMBL/GenBank/DDBJ databases">
        <authorList>
            <person name="Weinstock G."/>
            <person name="Sodergren E."/>
            <person name="Clifton S."/>
            <person name="Fulton L."/>
            <person name="Fulton B."/>
            <person name="Courtney L."/>
            <person name="Fronick C."/>
            <person name="Harrison M."/>
            <person name="Strong C."/>
            <person name="Farmer C."/>
            <person name="Delahaunty K."/>
            <person name="Markovic C."/>
            <person name="Hall O."/>
            <person name="Minx P."/>
            <person name="Tomlinson C."/>
            <person name="Mitreva M."/>
            <person name="Nelson J."/>
            <person name="Hou S."/>
            <person name="Wollam A."/>
            <person name="Pepin K.H."/>
            <person name="Johnson M."/>
            <person name="Bhonagiri V."/>
            <person name="Nash W.E."/>
            <person name="Warren W."/>
            <person name="Chinwalla A."/>
            <person name="Mardis E.R."/>
            <person name="Wilson R.K."/>
        </authorList>
    </citation>
    <scope>NUCLEOTIDE SEQUENCE [LARGE SCALE GENOMIC DNA]</scope>
    <source>
        <strain evidence="9">ATCC 35185 / DSM 20758 / VPI D19B-28</strain>
    </source>
</reference>
<dbReference type="InterPro" id="IPR003265">
    <property type="entry name" value="HhH-GPD_domain"/>
</dbReference>
<dbReference type="Pfam" id="PF00730">
    <property type="entry name" value="HhH-GPD"/>
    <property type="match status" value="1"/>
</dbReference>
<evidence type="ECO:0000256" key="1">
    <source>
        <dbReference type="ARBA" id="ARBA00000086"/>
    </source>
</evidence>
<evidence type="ECO:0000256" key="2">
    <source>
        <dbReference type="ARBA" id="ARBA00010817"/>
    </source>
</evidence>
<comment type="catalytic activity">
    <reaction evidence="1">
        <text>Hydrolysis of alkylated DNA, releasing 3-methyladenine, 3-methylguanine, 7-methylguanine and 7-methyladenine.</text>
        <dbReference type="EC" id="3.2.2.21"/>
    </reaction>
</comment>
<evidence type="ECO:0000313" key="8">
    <source>
        <dbReference type="EMBL" id="EEX78220.1"/>
    </source>
</evidence>
<dbReference type="PANTHER" id="PTHR43003:SF5">
    <property type="entry name" value="DNA-3-METHYLADENINE GLYCOSYLASE"/>
    <property type="match status" value="1"/>
</dbReference>
<gene>
    <name evidence="8" type="ORF">SELSPUOL_00405</name>
</gene>
<accession>C9LSI0</accession>
<comment type="similarity">
    <text evidence="2">Belongs to the alkylbase DNA glycosidase AlkA family.</text>
</comment>
<keyword evidence="5" id="KW-0234">DNA repair</keyword>
<dbReference type="CDD" id="cd00056">
    <property type="entry name" value="ENDO3c"/>
    <property type="match status" value="1"/>
</dbReference>
<dbReference type="EC" id="3.2.2.21" evidence="3"/>
<evidence type="ECO:0000256" key="5">
    <source>
        <dbReference type="ARBA" id="ARBA00023204"/>
    </source>
</evidence>
<dbReference type="Gene3D" id="1.10.340.30">
    <property type="entry name" value="Hypothetical protein, domain 2"/>
    <property type="match status" value="1"/>
</dbReference>
<protein>
    <recommendedName>
        <fullName evidence="3">DNA-3-methyladenine glycosylase II</fullName>
        <ecNumber evidence="3">3.2.2.21</ecNumber>
    </recommendedName>
</protein>
<dbReference type="SMART" id="SM00478">
    <property type="entry name" value="ENDO3c"/>
    <property type="match status" value="1"/>
</dbReference>
<evidence type="ECO:0000256" key="4">
    <source>
        <dbReference type="ARBA" id="ARBA00022763"/>
    </source>
</evidence>
<dbReference type="Gene3D" id="1.10.1670.40">
    <property type="match status" value="1"/>
</dbReference>
<dbReference type="OrthoDB" id="9785929at2"/>
<sequence length="213" mass="23947">MMYVPCGEKEIAYLKSKDKKLAAVIESLGVLERPVHDDVFSAVVHHIIGQQISTKAQEAIWARLCEKVGTVDATHLLSLGREELQAVGTSFRKVDYIMDFAEKVASRDFNIAALYAMSDDEVICTLSSLKGIGDWTAEMLLIFTLRRPDVLSFGDLGIQRGLRMLYRHKEIARRRFERYKKRYSPYASTASLYLWAIAGGAIEGLSDPAARKK</sequence>
<dbReference type="GO" id="GO:0043916">
    <property type="term" value="F:DNA-7-methylguanine glycosylase activity"/>
    <property type="evidence" value="ECO:0007669"/>
    <property type="project" value="TreeGrafter"/>
</dbReference>